<gene>
    <name evidence="1" type="ORF">MERR_LOCUS26200</name>
</gene>
<dbReference type="EMBL" id="CACVBM020001202">
    <property type="protein sequence ID" value="CAA7038965.1"/>
    <property type="molecule type" value="Genomic_DNA"/>
</dbReference>
<evidence type="ECO:0000313" key="1">
    <source>
        <dbReference type="EMBL" id="CAA7038965.1"/>
    </source>
</evidence>
<comment type="caution">
    <text evidence="1">The sequence shown here is derived from an EMBL/GenBank/DDBJ whole genome shotgun (WGS) entry which is preliminary data.</text>
</comment>
<keyword evidence="2" id="KW-1185">Reference proteome</keyword>
<organism evidence="1 2">
    <name type="scientific">Microthlaspi erraticum</name>
    <dbReference type="NCBI Taxonomy" id="1685480"/>
    <lineage>
        <taxon>Eukaryota</taxon>
        <taxon>Viridiplantae</taxon>
        <taxon>Streptophyta</taxon>
        <taxon>Embryophyta</taxon>
        <taxon>Tracheophyta</taxon>
        <taxon>Spermatophyta</taxon>
        <taxon>Magnoliopsida</taxon>
        <taxon>eudicotyledons</taxon>
        <taxon>Gunneridae</taxon>
        <taxon>Pentapetalae</taxon>
        <taxon>rosids</taxon>
        <taxon>malvids</taxon>
        <taxon>Brassicales</taxon>
        <taxon>Brassicaceae</taxon>
        <taxon>Coluteocarpeae</taxon>
        <taxon>Microthlaspi</taxon>
    </lineage>
</organism>
<accession>A0A6D2JQQ9</accession>
<reference evidence="1" key="1">
    <citation type="submission" date="2020-01" db="EMBL/GenBank/DDBJ databases">
        <authorList>
            <person name="Mishra B."/>
        </authorList>
    </citation>
    <scope>NUCLEOTIDE SEQUENCE [LARGE SCALE GENOMIC DNA]</scope>
</reference>
<evidence type="ECO:0000313" key="2">
    <source>
        <dbReference type="Proteomes" id="UP000467841"/>
    </source>
</evidence>
<dbReference type="AlphaFoldDB" id="A0A6D2JQQ9"/>
<dbReference type="Proteomes" id="UP000467841">
    <property type="component" value="Unassembled WGS sequence"/>
</dbReference>
<name>A0A6D2JQQ9_9BRAS</name>
<sequence length="108" mass="12062">MDMHCKIPRTISEKTTPPASLSNVIKIKDRKRVKVLWSGDKVDSVSNLSSIVSVAEANPTSSTEEKVVVSKKSELVDENYRASLRETNSYQKLTENRAEVRARPISSN</sequence>
<protein>
    <submittedName>
        <fullName evidence="1">Uncharacterized protein</fullName>
    </submittedName>
</protein>
<proteinExistence type="predicted"/>